<evidence type="ECO:0000313" key="2">
    <source>
        <dbReference type="EMBL" id="SDH98828.1"/>
    </source>
</evidence>
<organism evidence="2 3">
    <name type="scientific">Myroides phaeus</name>
    <dbReference type="NCBI Taxonomy" id="702745"/>
    <lineage>
        <taxon>Bacteria</taxon>
        <taxon>Pseudomonadati</taxon>
        <taxon>Bacteroidota</taxon>
        <taxon>Flavobacteriia</taxon>
        <taxon>Flavobacteriales</taxon>
        <taxon>Flavobacteriaceae</taxon>
        <taxon>Myroides</taxon>
    </lineage>
</organism>
<feature type="domain" description="Helix-turn-helix" evidence="1">
    <location>
        <begin position="81"/>
        <end position="127"/>
    </location>
</feature>
<reference evidence="3" key="1">
    <citation type="submission" date="2016-10" db="EMBL/GenBank/DDBJ databases">
        <authorList>
            <person name="Varghese N."/>
            <person name="Submissions S."/>
        </authorList>
    </citation>
    <scope>NUCLEOTIDE SEQUENCE [LARGE SCALE GENOMIC DNA]</scope>
    <source>
        <strain evidence="3">DSM 23313</strain>
    </source>
</reference>
<keyword evidence="3" id="KW-1185">Reference proteome</keyword>
<dbReference type="RefSeq" id="WP_090410424.1">
    <property type="nucleotide sequence ID" value="NZ_FNDQ01000034.1"/>
</dbReference>
<dbReference type="AlphaFoldDB" id="A0A1G8GWQ3"/>
<gene>
    <name evidence="2" type="ORF">SAMN05421818_1347</name>
</gene>
<evidence type="ECO:0000259" key="1">
    <source>
        <dbReference type="Pfam" id="PF12728"/>
    </source>
</evidence>
<dbReference type="GO" id="GO:0003677">
    <property type="term" value="F:DNA binding"/>
    <property type="evidence" value="ECO:0007669"/>
    <property type="project" value="InterPro"/>
</dbReference>
<dbReference type="NCBIfam" id="TIGR01764">
    <property type="entry name" value="excise"/>
    <property type="match status" value="1"/>
</dbReference>
<accession>A0A1G8GWQ3</accession>
<dbReference type="EMBL" id="FNDQ01000034">
    <property type="protein sequence ID" value="SDH98828.1"/>
    <property type="molecule type" value="Genomic_DNA"/>
</dbReference>
<dbReference type="Pfam" id="PF12728">
    <property type="entry name" value="HTH_17"/>
    <property type="match status" value="1"/>
</dbReference>
<dbReference type="InterPro" id="IPR041657">
    <property type="entry name" value="HTH_17"/>
</dbReference>
<proteinExistence type="predicted"/>
<dbReference type="InterPro" id="IPR010093">
    <property type="entry name" value="SinI_DNA-bd"/>
</dbReference>
<evidence type="ECO:0000313" key="3">
    <source>
        <dbReference type="Proteomes" id="UP000243588"/>
    </source>
</evidence>
<protein>
    <submittedName>
        <fullName evidence="2">DNA binding domain-containing protein, excisionase family</fullName>
    </submittedName>
</protein>
<dbReference type="Proteomes" id="UP000243588">
    <property type="component" value="Unassembled WGS sequence"/>
</dbReference>
<dbReference type="STRING" id="702745.SAMN05421818_1347"/>
<sequence>MEALDYIKRPTKKEQRVAIESYSALSSILSQLKQDDTEIEIEETNDRIKIPFKALKLLSEILKSMSEGNPISIVPIATEVTTQKAAEILGCSRPHLVKLLEQGEIDFTMVGRHRRILFEDVIKYKNEMKQKQKKHIIDIMNFDDEIGLYDS</sequence>
<name>A0A1G8GWQ3_9FLAO</name>